<keyword evidence="5" id="KW-1185">Reference proteome</keyword>
<evidence type="ECO:0000256" key="2">
    <source>
        <dbReference type="PROSITE-ProRule" id="PRU00335"/>
    </source>
</evidence>
<dbReference type="PROSITE" id="PS01081">
    <property type="entry name" value="HTH_TETR_1"/>
    <property type="match status" value="1"/>
</dbReference>
<dbReference type="PROSITE" id="PS50977">
    <property type="entry name" value="HTH_TETR_2"/>
    <property type="match status" value="1"/>
</dbReference>
<dbReference type="Proteomes" id="UP000233786">
    <property type="component" value="Unassembled WGS sequence"/>
</dbReference>
<proteinExistence type="predicted"/>
<dbReference type="Pfam" id="PF17754">
    <property type="entry name" value="TetR_C_14"/>
    <property type="match status" value="1"/>
</dbReference>
<dbReference type="InterPro" id="IPR001647">
    <property type="entry name" value="HTH_TetR"/>
</dbReference>
<dbReference type="GO" id="GO:0000976">
    <property type="term" value="F:transcription cis-regulatory region binding"/>
    <property type="evidence" value="ECO:0007669"/>
    <property type="project" value="TreeGrafter"/>
</dbReference>
<accession>A0A2N3Y375</accession>
<dbReference type="InterPro" id="IPR041347">
    <property type="entry name" value="MftR_C"/>
</dbReference>
<gene>
    <name evidence="4" type="ORF">A8926_5308</name>
</gene>
<dbReference type="GO" id="GO:0003700">
    <property type="term" value="F:DNA-binding transcription factor activity"/>
    <property type="evidence" value="ECO:0007669"/>
    <property type="project" value="TreeGrafter"/>
</dbReference>
<dbReference type="PANTHER" id="PTHR30055:SF226">
    <property type="entry name" value="HTH-TYPE TRANSCRIPTIONAL REGULATOR PKSA"/>
    <property type="match status" value="1"/>
</dbReference>
<dbReference type="STRING" id="994479.GCA_000194155_01137"/>
<keyword evidence="1 2" id="KW-0238">DNA-binding</keyword>
<protein>
    <submittedName>
        <fullName evidence="4">TetR family transcriptional regulator</fullName>
    </submittedName>
</protein>
<dbReference type="Gene3D" id="1.10.10.60">
    <property type="entry name" value="Homeodomain-like"/>
    <property type="match status" value="1"/>
</dbReference>
<organism evidence="4 5">
    <name type="scientific">Saccharopolyspora spinosa</name>
    <dbReference type="NCBI Taxonomy" id="60894"/>
    <lineage>
        <taxon>Bacteria</taxon>
        <taxon>Bacillati</taxon>
        <taxon>Actinomycetota</taxon>
        <taxon>Actinomycetes</taxon>
        <taxon>Pseudonocardiales</taxon>
        <taxon>Pseudonocardiaceae</taxon>
        <taxon>Saccharopolyspora</taxon>
    </lineage>
</organism>
<evidence type="ECO:0000256" key="1">
    <source>
        <dbReference type="ARBA" id="ARBA00023125"/>
    </source>
</evidence>
<comment type="caution">
    <text evidence="4">The sequence shown here is derived from an EMBL/GenBank/DDBJ whole genome shotgun (WGS) entry which is preliminary data.</text>
</comment>
<evidence type="ECO:0000313" key="4">
    <source>
        <dbReference type="EMBL" id="PKW17350.1"/>
    </source>
</evidence>
<dbReference type="Gene3D" id="1.10.357.10">
    <property type="entry name" value="Tetracycline Repressor, domain 2"/>
    <property type="match status" value="1"/>
</dbReference>
<reference evidence="4" key="1">
    <citation type="submission" date="2017-12" db="EMBL/GenBank/DDBJ databases">
        <title>Sequencing the genomes of 1000 Actinobacteria strains.</title>
        <authorList>
            <person name="Klenk H.-P."/>
        </authorList>
    </citation>
    <scope>NUCLEOTIDE SEQUENCE [LARGE SCALE GENOMIC DNA]</scope>
    <source>
        <strain evidence="4">DSM 44228</strain>
    </source>
</reference>
<sequence length="271" mass="29277">MADTCAAIVTALSATSKPVPVYIPAMSEPATPAPRTRYGRTPHGRRKVRSALALAAMELFAAQGFEATTVDQIAEAAGVGRRTFFRYFRSKEDVVFPGHDERLAEVVERLDAADPAADPMAVLGRTAEVVLEMYLAEPEVSLKRSELTREVPSLRDKEITSIDRYQRVFARYLRDRFSGQPGGDLRAAVVAAAVVAAHNHVLRQWLKSGGALDAMQMLRDALQQVAGAMSGQWGEVPAAEAGENVVVGVVRTAAPAGVVLKHLEEALRDLC</sequence>
<feature type="DNA-binding region" description="H-T-H motif" evidence="2">
    <location>
        <begin position="69"/>
        <end position="88"/>
    </location>
</feature>
<evidence type="ECO:0000313" key="5">
    <source>
        <dbReference type="Proteomes" id="UP000233786"/>
    </source>
</evidence>
<dbReference type="PANTHER" id="PTHR30055">
    <property type="entry name" value="HTH-TYPE TRANSCRIPTIONAL REGULATOR RUTR"/>
    <property type="match status" value="1"/>
</dbReference>
<dbReference type="EMBL" id="PJNB01000001">
    <property type="protein sequence ID" value="PKW17350.1"/>
    <property type="molecule type" value="Genomic_DNA"/>
</dbReference>
<name>A0A2N3Y375_SACSN</name>
<dbReference type="AlphaFoldDB" id="A0A2N3Y375"/>
<dbReference type="Pfam" id="PF00440">
    <property type="entry name" value="TetR_N"/>
    <property type="match status" value="1"/>
</dbReference>
<dbReference type="InterPro" id="IPR050109">
    <property type="entry name" value="HTH-type_TetR-like_transc_reg"/>
</dbReference>
<dbReference type="InterPro" id="IPR023772">
    <property type="entry name" value="DNA-bd_HTH_TetR-type_CS"/>
</dbReference>
<evidence type="ECO:0000259" key="3">
    <source>
        <dbReference type="PROSITE" id="PS50977"/>
    </source>
</evidence>
<dbReference type="InterPro" id="IPR009057">
    <property type="entry name" value="Homeodomain-like_sf"/>
</dbReference>
<dbReference type="PRINTS" id="PR00455">
    <property type="entry name" value="HTHTETR"/>
</dbReference>
<feature type="domain" description="HTH tetR-type" evidence="3">
    <location>
        <begin position="46"/>
        <end position="106"/>
    </location>
</feature>
<dbReference type="SUPFAM" id="SSF46689">
    <property type="entry name" value="Homeodomain-like"/>
    <property type="match status" value="1"/>
</dbReference>